<keyword evidence="4 10" id="KW-0812">Transmembrane</keyword>
<evidence type="ECO:0000313" key="13">
    <source>
        <dbReference type="Proteomes" id="UP000578531"/>
    </source>
</evidence>
<dbReference type="GO" id="GO:0006078">
    <property type="term" value="P:(1-&gt;6)-beta-D-glucan biosynthetic process"/>
    <property type="evidence" value="ECO:0007669"/>
    <property type="project" value="TreeGrafter"/>
</dbReference>
<evidence type="ECO:0000256" key="8">
    <source>
        <dbReference type="ARBA" id="ARBA00023136"/>
    </source>
</evidence>
<sequence length="327" mass="35635">MRRKNVYPSAKHVAASQASSGISTWKSNIQAMLSMRIWAFALGACVVNAFKDTSPFFLFSTSELLASSPDLTSAASLSKVIIPELEACTSDTYVVVSQPGVNAVDYQNRASPYLRMKVLGNDKSIRSSLAVKEVMGEISGDHLSKVIQEKCGARHLRVDASTGSFEISEDAKPRVINLDFPALPFGNARSQKLVENDAFLASVLDLLSSNKFTVIYTTTPPNAAHQPASTESESYEMDAQFQAPVHMDLKRDFSNEKRASDGNITLPDGPLFERYQYLSPGLFMGLLVSFILISILYVGINGVASLQVSYAAFDKEMGPAAQKKQPQ</sequence>
<dbReference type="GeneID" id="59291073"/>
<dbReference type="GO" id="GO:0005789">
    <property type="term" value="C:endoplasmic reticulum membrane"/>
    <property type="evidence" value="ECO:0007669"/>
    <property type="project" value="UniProtKB-SubCell"/>
</dbReference>
<organism evidence="12 13">
    <name type="scientific">Letharia columbiana</name>
    <dbReference type="NCBI Taxonomy" id="112416"/>
    <lineage>
        <taxon>Eukaryota</taxon>
        <taxon>Fungi</taxon>
        <taxon>Dikarya</taxon>
        <taxon>Ascomycota</taxon>
        <taxon>Pezizomycotina</taxon>
        <taxon>Lecanoromycetes</taxon>
        <taxon>OSLEUM clade</taxon>
        <taxon>Lecanoromycetidae</taxon>
        <taxon>Lecanorales</taxon>
        <taxon>Lecanorineae</taxon>
        <taxon>Parmeliaceae</taxon>
        <taxon>Letharia</taxon>
    </lineage>
</organism>
<evidence type="ECO:0000256" key="1">
    <source>
        <dbReference type="ARBA" id="ARBA00004115"/>
    </source>
</evidence>
<evidence type="ECO:0000256" key="9">
    <source>
        <dbReference type="ARBA" id="ARBA00023316"/>
    </source>
</evidence>
<evidence type="ECO:0000256" key="3">
    <source>
        <dbReference type="ARBA" id="ARBA00022089"/>
    </source>
</evidence>
<keyword evidence="8 10" id="KW-0472">Membrane</keyword>
<dbReference type="PANTHER" id="PTHR28285:SF1">
    <property type="entry name" value="PROTEIN BIG1"/>
    <property type="match status" value="1"/>
</dbReference>
<feature type="domain" description="V-type proton ATPase subunit S1/VOA1 transmembrane" evidence="11">
    <location>
        <begin position="276"/>
        <end position="315"/>
    </location>
</feature>
<dbReference type="PANTHER" id="PTHR28285">
    <property type="entry name" value="PROTEIN BIG1"/>
    <property type="match status" value="1"/>
</dbReference>
<comment type="similarity">
    <text evidence="2">Belongs to the BIG1 family.</text>
</comment>
<gene>
    <name evidence="12" type="ORF">HO173_009422</name>
</gene>
<dbReference type="AlphaFoldDB" id="A0A8H6FPI4"/>
<keyword evidence="13" id="KW-1185">Reference proteome</keyword>
<dbReference type="RefSeq" id="XP_037161746.1">
    <property type="nucleotide sequence ID" value="XM_037311312.1"/>
</dbReference>
<name>A0A8H6FPI4_9LECA</name>
<evidence type="ECO:0000259" key="11">
    <source>
        <dbReference type="Pfam" id="PF20520"/>
    </source>
</evidence>
<proteinExistence type="inferred from homology"/>
<comment type="subcellular location">
    <subcellularLocation>
        <location evidence="1">Endoplasmic reticulum membrane</location>
        <topology evidence="1">Single-pass type I membrane protein</topology>
    </subcellularLocation>
</comment>
<keyword evidence="5" id="KW-0732">Signal</keyword>
<dbReference type="InterPro" id="IPR037654">
    <property type="entry name" value="Big1"/>
</dbReference>
<evidence type="ECO:0000256" key="6">
    <source>
        <dbReference type="ARBA" id="ARBA00022824"/>
    </source>
</evidence>
<protein>
    <recommendedName>
        <fullName evidence="3">Protein BIG1</fullName>
    </recommendedName>
</protein>
<evidence type="ECO:0000256" key="2">
    <source>
        <dbReference type="ARBA" id="ARBA00008203"/>
    </source>
</evidence>
<comment type="caution">
    <text evidence="12">The sequence shown here is derived from an EMBL/GenBank/DDBJ whole genome shotgun (WGS) entry which is preliminary data.</text>
</comment>
<reference evidence="12 13" key="1">
    <citation type="journal article" date="2020" name="Genomics">
        <title>Complete, high-quality genomes from long-read metagenomic sequencing of two wolf lichen thalli reveals enigmatic genome architecture.</title>
        <authorList>
            <person name="McKenzie S.K."/>
            <person name="Walston R.F."/>
            <person name="Allen J.L."/>
        </authorList>
    </citation>
    <scope>NUCLEOTIDE SEQUENCE [LARGE SCALE GENOMIC DNA]</scope>
    <source>
        <strain evidence="12">WasteWater2</strain>
    </source>
</reference>
<dbReference type="Pfam" id="PF20520">
    <property type="entry name" value="Ac45-VOA1_TM"/>
    <property type="match status" value="1"/>
</dbReference>
<keyword evidence="6" id="KW-0256">Endoplasmic reticulum</keyword>
<keyword evidence="7 10" id="KW-1133">Transmembrane helix</keyword>
<evidence type="ECO:0000256" key="5">
    <source>
        <dbReference type="ARBA" id="ARBA00022729"/>
    </source>
</evidence>
<evidence type="ECO:0000256" key="4">
    <source>
        <dbReference type="ARBA" id="ARBA00022692"/>
    </source>
</evidence>
<feature type="transmembrane region" description="Helical" evidence="10">
    <location>
        <begin position="281"/>
        <end position="300"/>
    </location>
</feature>
<evidence type="ECO:0000256" key="7">
    <source>
        <dbReference type="ARBA" id="ARBA00022989"/>
    </source>
</evidence>
<dbReference type="OrthoDB" id="9985059at2759"/>
<dbReference type="EMBL" id="JACCJC010000049">
    <property type="protein sequence ID" value="KAF6232317.1"/>
    <property type="molecule type" value="Genomic_DNA"/>
</dbReference>
<evidence type="ECO:0000256" key="10">
    <source>
        <dbReference type="SAM" id="Phobius"/>
    </source>
</evidence>
<dbReference type="InterPro" id="IPR046756">
    <property type="entry name" value="VAS1/VOA1_TM"/>
</dbReference>
<keyword evidence="9" id="KW-0961">Cell wall biogenesis/degradation</keyword>
<dbReference type="GO" id="GO:0071555">
    <property type="term" value="P:cell wall organization"/>
    <property type="evidence" value="ECO:0007669"/>
    <property type="project" value="UniProtKB-KW"/>
</dbReference>
<evidence type="ECO:0000313" key="12">
    <source>
        <dbReference type="EMBL" id="KAF6232317.1"/>
    </source>
</evidence>
<dbReference type="GO" id="GO:0009272">
    <property type="term" value="P:fungal-type cell wall biogenesis"/>
    <property type="evidence" value="ECO:0007669"/>
    <property type="project" value="TreeGrafter"/>
</dbReference>
<dbReference type="Proteomes" id="UP000578531">
    <property type="component" value="Unassembled WGS sequence"/>
</dbReference>
<accession>A0A8H6FPI4</accession>